<reference evidence="1" key="2">
    <citation type="journal article" date="2015" name="Data Brief">
        <title>Shoot transcriptome of the giant reed, Arundo donax.</title>
        <authorList>
            <person name="Barrero R.A."/>
            <person name="Guerrero F.D."/>
            <person name="Moolhuijzen P."/>
            <person name="Goolsby J.A."/>
            <person name="Tidwell J."/>
            <person name="Bellgard S.E."/>
            <person name="Bellgard M.I."/>
        </authorList>
    </citation>
    <scope>NUCLEOTIDE SEQUENCE</scope>
    <source>
        <tissue evidence="1">Shoot tissue taken approximately 20 cm above the soil surface</tissue>
    </source>
</reference>
<organism evidence="1">
    <name type="scientific">Arundo donax</name>
    <name type="common">Giant reed</name>
    <name type="synonym">Donax arundinaceus</name>
    <dbReference type="NCBI Taxonomy" id="35708"/>
    <lineage>
        <taxon>Eukaryota</taxon>
        <taxon>Viridiplantae</taxon>
        <taxon>Streptophyta</taxon>
        <taxon>Embryophyta</taxon>
        <taxon>Tracheophyta</taxon>
        <taxon>Spermatophyta</taxon>
        <taxon>Magnoliopsida</taxon>
        <taxon>Liliopsida</taxon>
        <taxon>Poales</taxon>
        <taxon>Poaceae</taxon>
        <taxon>PACMAD clade</taxon>
        <taxon>Arundinoideae</taxon>
        <taxon>Arundineae</taxon>
        <taxon>Arundo</taxon>
    </lineage>
</organism>
<name>A0A0A9DQD2_ARUDO</name>
<accession>A0A0A9DQD2</accession>
<sequence>MSGAACINMGLPLRSVQAPAAASQRLGKPVVGAGMGAMGAAEAYRSSSSARLASIAQTWLHKRVGWGSAEADPWGRSGGKRGPYVT</sequence>
<protein>
    <submittedName>
        <fullName evidence="1">Uncharacterized protein</fullName>
    </submittedName>
</protein>
<evidence type="ECO:0000313" key="1">
    <source>
        <dbReference type="EMBL" id="JAD88898.1"/>
    </source>
</evidence>
<dbReference type="EMBL" id="GBRH01208997">
    <property type="protein sequence ID" value="JAD88898.1"/>
    <property type="molecule type" value="Transcribed_RNA"/>
</dbReference>
<reference evidence="1" key="1">
    <citation type="submission" date="2014-09" db="EMBL/GenBank/DDBJ databases">
        <authorList>
            <person name="Magalhaes I.L.F."/>
            <person name="Oliveira U."/>
            <person name="Santos F.R."/>
            <person name="Vidigal T.H.D.A."/>
            <person name="Brescovit A.D."/>
            <person name="Santos A.J."/>
        </authorList>
    </citation>
    <scope>NUCLEOTIDE SEQUENCE</scope>
    <source>
        <tissue evidence="1">Shoot tissue taken approximately 20 cm above the soil surface</tissue>
    </source>
</reference>
<proteinExistence type="predicted"/>
<dbReference type="AlphaFoldDB" id="A0A0A9DQD2"/>